<dbReference type="InterPro" id="IPR017441">
    <property type="entry name" value="Protein_kinase_ATP_BS"/>
</dbReference>
<evidence type="ECO:0000256" key="8">
    <source>
        <dbReference type="ARBA" id="ARBA00022777"/>
    </source>
</evidence>
<dbReference type="PANTHER" id="PTHR22984:SF23">
    <property type="entry name" value="SERINE_THREONINE-PROTEIN KINASE PIM-2"/>
    <property type="match status" value="1"/>
</dbReference>
<dbReference type="PROSITE" id="PS00108">
    <property type="entry name" value="PROTEIN_KINASE_ST"/>
    <property type="match status" value="1"/>
</dbReference>
<evidence type="ECO:0000256" key="15">
    <source>
        <dbReference type="SAM" id="MobiDB-lite"/>
    </source>
</evidence>
<gene>
    <name evidence="17" type="ORF">QTP70_023809</name>
</gene>
<keyword evidence="3 14" id="KW-0723">Serine/threonine-protein kinase</keyword>
<keyword evidence="8" id="KW-0418">Kinase</keyword>
<dbReference type="EMBL" id="JAUCMX010000007">
    <property type="protein sequence ID" value="KAK3540050.1"/>
    <property type="molecule type" value="Genomic_DNA"/>
</dbReference>
<dbReference type="GO" id="GO:0005737">
    <property type="term" value="C:cytoplasm"/>
    <property type="evidence" value="ECO:0007669"/>
    <property type="project" value="TreeGrafter"/>
</dbReference>
<evidence type="ECO:0000313" key="17">
    <source>
        <dbReference type="EMBL" id="KAK3540050.1"/>
    </source>
</evidence>
<evidence type="ECO:0000256" key="7">
    <source>
        <dbReference type="ARBA" id="ARBA00022741"/>
    </source>
</evidence>
<comment type="catalytic activity">
    <reaction evidence="10">
        <text>L-threonyl-[protein] + ATP = O-phospho-L-threonyl-[protein] + ADP + H(+)</text>
        <dbReference type="Rhea" id="RHEA:46608"/>
        <dbReference type="Rhea" id="RHEA-COMP:11060"/>
        <dbReference type="Rhea" id="RHEA-COMP:11605"/>
        <dbReference type="ChEBI" id="CHEBI:15378"/>
        <dbReference type="ChEBI" id="CHEBI:30013"/>
        <dbReference type="ChEBI" id="CHEBI:30616"/>
        <dbReference type="ChEBI" id="CHEBI:61977"/>
        <dbReference type="ChEBI" id="CHEBI:456216"/>
        <dbReference type="EC" id="2.7.11.1"/>
    </reaction>
</comment>
<dbReference type="GO" id="GO:0005524">
    <property type="term" value="F:ATP binding"/>
    <property type="evidence" value="ECO:0007669"/>
    <property type="project" value="UniProtKB-UniRule"/>
</dbReference>
<dbReference type="PANTHER" id="PTHR22984">
    <property type="entry name" value="SERINE/THREONINE-PROTEIN KINASE PIM"/>
    <property type="match status" value="1"/>
</dbReference>
<dbReference type="InterPro" id="IPR000719">
    <property type="entry name" value="Prot_kinase_dom"/>
</dbReference>
<comment type="caution">
    <text evidence="17">The sequence shown here is derived from an EMBL/GenBank/DDBJ whole genome shotgun (WGS) entry which is preliminary data.</text>
</comment>
<evidence type="ECO:0000256" key="6">
    <source>
        <dbReference type="ARBA" id="ARBA00022703"/>
    </source>
</evidence>
<dbReference type="GO" id="GO:0008168">
    <property type="term" value="F:methyltransferase activity"/>
    <property type="evidence" value="ECO:0007669"/>
    <property type="project" value="InterPro"/>
</dbReference>
<evidence type="ECO:0000256" key="3">
    <source>
        <dbReference type="ARBA" id="ARBA00022527"/>
    </source>
</evidence>
<dbReference type="Pfam" id="PF09004">
    <property type="entry name" value="ALKBH8_N"/>
    <property type="match status" value="1"/>
</dbReference>
<dbReference type="GO" id="GO:0016706">
    <property type="term" value="F:2-oxoglutarate-dependent dioxygenase activity"/>
    <property type="evidence" value="ECO:0007669"/>
    <property type="project" value="InterPro"/>
</dbReference>
<feature type="region of interest" description="Disordered" evidence="15">
    <location>
        <begin position="1"/>
        <end position="23"/>
    </location>
</feature>
<keyword evidence="7 13" id="KW-0547">Nucleotide-binding</keyword>
<keyword evidence="4" id="KW-0597">Phosphoprotein</keyword>
<evidence type="ECO:0000259" key="16">
    <source>
        <dbReference type="PROSITE" id="PS50011"/>
    </source>
</evidence>
<evidence type="ECO:0000256" key="4">
    <source>
        <dbReference type="ARBA" id="ARBA00022553"/>
    </source>
</evidence>
<comment type="catalytic activity">
    <reaction evidence="11">
        <text>L-seryl-[protein] + ATP = O-phospho-L-seryl-[protein] + ADP + H(+)</text>
        <dbReference type="Rhea" id="RHEA:17989"/>
        <dbReference type="Rhea" id="RHEA-COMP:9863"/>
        <dbReference type="Rhea" id="RHEA-COMP:11604"/>
        <dbReference type="ChEBI" id="CHEBI:15378"/>
        <dbReference type="ChEBI" id="CHEBI:29999"/>
        <dbReference type="ChEBI" id="CHEBI:30616"/>
        <dbReference type="ChEBI" id="CHEBI:83421"/>
        <dbReference type="ChEBI" id="CHEBI:456216"/>
        <dbReference type="EC" id="2.7.11.1"/>
    </reaction>
</comment>
<comment type="similarity">
    <text evidence="1">Belongs to the protein kinase superfamily. CAMK Ser/Thr protein kinase family. PIM subfamily.</text>
</comment>
<evidence type="ECO:0000256" key="12">
    <source>
        <dbReference type="ARBA" id="ARBA00073941"/>
    </source>
</evidence>
<dbReference type="Gene3D" id="1.10.510.10">
    <property type="entry name" value="Transferase(Phosphotransferase) domain 1"/>
    <property type="match status" value="1"/>
</dbReference>
<evidence type="ECO:0000256" key="9">
    <source>
        <dbReference type="ARBA" id="ARBA00022840"/>
    </source>
</evidence>
<keyword evidence="6" id="KW-0053">Apoptosis</keyword>
<dbReference type="PROSITE" id="PS50011">
    <property type="entry name" value="PROTEIN_KINASE_DOM"/>
    <property type="match status" value="1"/>
</dbReference>
<accession>A0AAE0R3T1</accession>
<keyword evidence="18" id="KW-1185">Reference proteome</keyword>
<dbReference type="PROSITE" id="PS00107">
    <property type="entry name" value="PROTEIN_KINASE_ATP"/>
    <property type="match status" value="1"/>
</dbReference>
<dbReference type="FunFam" id="3.30.200.20:FF:000363">
    <property type="entry name" value="Serine/threonine-protein kinase"/>
    <property type="match status" value="1"/>
</dbReference>
<dbReference type="GO" id="GO:0004674">
    <property type="term" value="F:protein serine/threonine kinase activity"/>
    <property type="evidence" value="ECO:0007669"/>
    <property type="project" value="UniProtKB-KW"/>
</dbReference>
<evidence type="ECO:0000256" key="10">
    <source>
        <dbReference type="ARBA" id="ARBA00047899"/>
    </source>
</evidence>
<feature type="binding site" evidence="13">
    <location>
        <position position="61"/>
    </location>
    <ligand>
        <name>ATP</name>
        <dbReference type="ChEBI" id="CHEBI:30616"/>
    </ligand>
</feature>
<dbReference type="InterPro" id="IPR051138">
    <property type="entry name" value="PIM_Ser/Thr_kinase"/>
</dbReference>
<dbReference type="Gene3D" id="3.30.200.20">
    <property type="entry name" value="Phosphorylase Kinase, domain 1"/>
    <property type="match status" value="1"/>
</dbReference>
<dbReference type="InterPro" id="IPR015095">
    <property type="entry name" value="AlkB_hom8_N"/>
</dbReference>
<evidence type="ECO:0000256" key="5">
    <source>
        <dbReference type="ARBA" id="ARBA00022679"/>
    </source>
</evidence>
<dbReference type="InterPro" id="IPR011009">
    <property type="entry name" value="Kinase-like_dom_sf"/>
</dbReference>
<feature type="domain" description="Protein kinase" evidence="16">
    <location>
        <begin position="32"/>
        <end position="312"/>
    </location>
</feature>
<evidence type="ECO:0000256" key="14">
    <source>
        <dbReference type="RuleBase" id="RU000304"/>
    </source>
</evidence>
<dbReference type="GO" id="GO:0006915">
    <property type="term" value="P:apoptotic process"/>
    <property type="evidence" value="ECO:0007669"/>
    <property type="project" value="UniProtKB-KW"/>
</dbReference>
<organism evidence="17 18">
    <name type="scientific">Hemibagrus guttatus</name>
    <dbReference type="NCBI Taxonomy" id="175788"/>
    <lineage>
        <taxon>Eukaryota</taxon>
        <taxon>Metazoa</taxon>
        <taxon>Chordata</taxon>
        <taxon>Craniata</taxon>
        <taxon>Vertebrata</taxon>
        <taxon>Euteleostomi</taxon>
        <taxon>Actinopterygii</taxon>
        <taxon>Neopterygii</taxon>
        <taxon>Teleostei</taxon>
        <taxon>Ostariophysi</taxon>
        <taxon>Siluriformes</taxon>
        <taxon>Bagridae</taxon>
        <taxon>Hemibagrus</taxon>
    </lineage>
</organism>
<dbReference type="SUPFAM" id="SSF56112">
    <property type="entry name" value="Protein kinase-like (PK-like)"/>
    <property type="match status" value="1"/>
</dbReference>
<name>A0AAE0R3T1_9TELE</name>
<proteinExistence type="inferred from homology"/>
<evidence type="ECO:0000256" key="11">
    <source>
        <dbReference type="ARBA" id="ARBA00048679"/>
    </source>
</evidence>
<dbReference type="InterPro" id="IPR008271">
    <property type="entry name" value="Ser/Thr_kinase_AS"/>
</dbReference>
<dbReference type="Pfam" id="PF00069">
    <property type="entry name" value="Pkinase"/>
    <property type="match status" value="1"/>
</dbReference>
<evidence type="ECO:0000256" key="2">
    <source>
        <dbReference type="ARBA" id="ARBA00012513"/>
    </source>
</evidence>
<evidence type="ECO:0000256" key="1">
    <source>
        <dbReference type="ARBA" id="ARBA00005505"/>
    </source>
</evidence>
<keyword evidence="5" id="KW-0808">Transferase</keyword>
<evidence type="ECO:0000313" key="18">
    <source>
        <dbReference type="Proteomes" id="UP001274896"/>
    </source>
</evidence>
<dbReference type="EC" id="2.7.11.1" evidence="2"/>
<dbReference type="SMART" id="SM00220">
    <property type="entry name" value="S_TKc"/>
    <property type="match status" value="1"/>
</dbReference>
<feature type="compositionally biased region" description="Basic and acidic residues" evidence="15">
    <location>
        <begin position="1"/>
        <end position="19"/>
    </location>
</feature>
<evidence type="ECO:0000256" key="13">
    <source>
        <dbReference type="PROSITE-ProRule" id="PRU10141"/>
    </source>
</evidence>
<keyword evidence="9 13" id="KW-0067">ATP-binding</keyword>
<protein>
    <recommendedName>
        <fullName evidence="12">Serine/threonine-protein kinase pim-2</fullName>
        <ecNumber evidence="2">2.7.11.1</ecNumber>
    </recommendedName>
</protein>
<dbReference type="Proteomes" id="UP001274896">
    <property type="component" value="Unassembled WGS sequence"/>
</dbReference>
<dbReference type="AlphaFoldDB" id="A0AAE0R3T1"/>
<sequence>MLDKRVVDSRRDQTEELRGKSASGKESFEKQYKLGSLLGSGGFGAVFSGQRISDGLQVAIKQVCHDRVQQWAGLTGESSPVPMEVALLLRLEGSGHPGIIRMLDWFEVPGQGFFIVFERPQPCQDLFDFITERGAIEEPLARRFLKQVVEGIQFCHSRGIVHRDIKDENILVDTRTGVVKIIDFGSGALLKDTAYTDFEGTRVYSPPEWILHQRYDALPLTVWSLGVLLFDMVCGDIPFERDSDIVQATPGFTKRVSKGEFLMPESYPPLPVIPPRGSSKPGADLATSLDDGVLRRHRRPAGRQQHHAEPLIYKHRLIPEGFLVHILYYFHITQDLSWYCHTNTLVKKARQCLYHLRRLNDFKLPSKVLKTFYTCTIESILTGSITAWFGNRTKQDRQALQRVVRSAERTICAKLPDLETIYRKRCWTKARKIMKDLSHPNNRLFSLLWSGKHFRSLKANTERMKRSFFLQAIRALRKNT</sequence>
<reference evidence="17" key="1">
    <citation type="submission" date="2023-06" db="EMBL/GenBank/DDBJ databases">
        <title>Male Hemibagrus guttatus genome.</title>
        <authorList>
            <person name="Bian C."/>
        </authorList>
    </citation>
    <scope>NUCLEOTIDE SEQUENCE</scope>
    <source>
        <strain evidence="17">Male_cb2023</strain>
        <tissue evidence="17">Muscle</tissue>
    </source>
</reference>